<dbReference type="GeneTree" id="ENSGT01050000244866"/>
<dbReference type="PANTHER" id="PTHR11590">
    <property type="entry name" value="PROTEIN-GLUTAMINE GAMMA-GLUTAMYLTRANSFERASE"/>
    <property type="match status" value="1"/>
</dbReference>
<organism evidence="11 12">
    <name type="scientific">Ornithorhynchus anatinus</name>
    <name type="common">Duckbill platypus</name>
    <dbReference type="NCBI Taxonomy" id="9258"/>
    <lineage>
        <taxon>Eukaryota</taxon>
        <taxon>Metazoa</taxon>
        <taxon>Chordata</taxon>
        <taxon>Craniata</taxon>
        <taxon>Vertebrata</taxon>
        <taxon>Euteleostomi</taxon>
        <taxon>Mammalia</taxon>
        <taxon>Monotremata</taxon>
        <taxon>Ornithorhynchidae</taxon>
        <taxon>Ornithorhynchus</taxon>
    </lineage>
</organism>
<feature type="binding site" evidence="8">
    <location>
        <position position="400"/>
    </location>
    <ligand>
        <name>Ca(2+)</name>
        <dbReference type="ChEBI" id="CHEBI:29108"/>
    </ligand>
</feature>
<dbReference type="AlphaFoldDB" id="A0A6I8P4C5"/>
<dbReference type="InterPro" id="IPR050779">
    <property type="entry name" value="Transglutaminase"/>
</dbReference>
<dbReference type="InterPro" id="IPR023608">
    <property type="entry name" value="Transglutaminase_animal"/>
</dbReference>
<accession>A0A6I8P4C5</accession>
<protein>
    <recommendedName>
        <fullName evidence="6">protein-glutamine gamma-glutamyltransferase</fullName>
        <ecNumber evidence="6">2.3.2.13</ecNumber>
    </recommendedName>
</protein>
<keyword evidence="2" id="KW-0808">Transferase</keyword>
<dbReference type="InterPro" id="IPR014756">
    <property type="entry name" value="Ig_E-set"/>
</dbReference>
<gene>
    <name evidence="11" type="primary">TGM5</name>
</gene>
<feature type="domain" description="Transglutaminase-like" evidence="10">
    <location>
        <begin position="270"/>
        <end position="363"/>
    </location>
</feature>
<evidence type="ECO:0000313" key="12">
    <source>
        <dbReference type="Proteomes" id="UP000002279"/>
    </source>
</evidence>
<dbReference type="InterPro" id="IPR036985">
    <property type="entry name" value="Transglutaminase-like_sf"/>
</dbReference>
<name>A0A6I8P4C5_ORNAN</name>
<evidence type="ECO:0000259" key="10">
    <source>
        <dbReference type="SMART" id="SM00460"/>
    </source>
</evidence>
<evidence type="ECO:0000256" key="4">
    <source>
        <dbReference type="ARBA" id="ARBA00022837"/>
    </source>
</evidence>
<dbReference type="PROSITE" id="PS00547">
    <property type="entry name" value="TRANSGLUTAMINASES"/>
    <property type="match status" value="1"/>
</dbReference>
<keyword evidence="12" id="KW-1185">Reference proteome</keyword>
<dbReference type="FunFam" id="2.60.40.10:FF:000090">
    <property type="entry name" value="Protein-glutamine gamma-glutamyltransferase 2"/>
    <property type="match status" value="1"/>
</dbReference>
<dbReference type="PANTHER" id="PTHR11590:SF38">
    <property type="entry name" value="PROTEIN-GLUTAMINE GAMMA-GLUTAMYLTRANSFERASE 5"/>
    <property type="match status" value="1"/>
</dbReference>
<dbReference type="InterPro" id="IPR008958">
    <property type="entry name" value="Transglutaminase_C"/>
</dbReference>
<dbReference type="InterPro" id="IPR001102">
    <property type="entry name" value="Transglutaminase_N"/>
</dbReference>
<reference evidence="11" key="2">
    <citation type="submission" date="2025-09" db="UniProtKB">
        <authorList>
            <consortium name="Ensembl"/>
        </authorList>
    </citation>
    <scope>IDENTIFICATION</scope>
    <source>
        <strain evidence="11">Glennie</strain>
    </source>
</reference>
<dbReference type="InterPro" id="IPR013808">
    <property type="entry name" value="Transglutaminase_AS"/>
</dbReference>
<dbReference type="OMA" id="LAPFWQD"/>
<keyword evidence="3 8" id="KW-0479">Metal-binding</keyword>
<dbReference type="InParanoid" id="A0A6I8P4C5"/>
<dbReference type="EC" id="2.3.2.13" evidence="6"/>
<dbReference type="SUPFAM" id="SSF81296">
    <property type="entry name" value="E set domains"/>
    <property type="match status" value="1"/>
</dbReference>
<dbReference type="GO" id="GO:0046872">
    <property type="term" value="F:metal ion binding"/>
    <property type="evidence" value="ECO:0007669"/>
    <property type="project" value="UniProtKB-KW"/>
</dbReference>
<evidence type="ECO:0000256" key="7">
    <source>
        <dbReference type="PIRSR" id="PIRSR000459-1"/>
    </source>
</evidence>
<dbReference type="InterPro" id="IPR002931">
    <property type="entry name" value="Transglutaminase-like"/>
</dbReference>
<dbReference type="Pfam" id="PF00927">
    <property type="entry name" value="Transglut_C"/>
    <property type="match status" value="2"/>
</dbReference>
<feature type="active site" evidence="7">
    <location>
        <position position="337"/>
    </location>
</feature>
<evidence type="ECO:0000313" key="11">
    <source>
        <dbReference type="Ensembl" id="ENSOANP00000048760.1"/>
    </source>
</evidence>
<feature type="region of interest" description="Disordered" evidence="9">
    <location>
        <begin position="462"/>
        <end position="501"/>
    </location>
</feature>
<keyword evidence="5" id="KW-0012">Acyltransferase</keyword>
<dbReference type="SMART" id="SM00460">
    <property type="entry name" value="TGc"/>
    <property type="match status" value="1"/>
</dbReference>
<dbReference type="Gene3D" id="3.90.260.10">
    <property type="entry name" value="Transglutaminase-like"/>
    <property type="match status" value="1"/>
</dbReference>
<dbReference type="GO" id="GO:0003810">
    <property type="term" value="F:protein-glutamine gamma-glutamyltransferase activity"/>
    <property type="evidence" value="ECO:0000318"/>
    <property type="project" value="GO_Central"/>
</dbReference>
<evidence type="ECO:0000256" key="8">
    <source>
        <dbReference type="PIRSR" id="PIRSR000459-2"/>
    </source>
</evidence>
<feature type="binding site" evidence="8">
    <location>
        <position position="402"/>
    </location>
    <ligand>
        <name>Ca(2+)</name>
        <dbReference type="ChEBI" id="CHEBI:29108"/>
    </ligand>
</feature>
<dbReference type="PIRSF" id="PIRSF000459">
    <property type="entry name" value="TGM_EBP42"/>
    <property type="match status" value="1"/>
</dbReference>
<feature type="binding site" evidence="8">
    <location>
        <position position="453"/>
    </location>
    <ligand>
        <name>Ca(2+)</name>
        <dbReference type="ChEBI" id="CHEBI:29108"/>
    </ligand>
</feature>
<dbReference type="SUPFAM" id="SSF54001">
    <property type="entry name" value="Cysteine proteinases"/>
    <property type="match status" value="1"/>
</dbReference>
<feature type="active site" evidence="7">
    <location>
        <position position="360"/>
    </location>
</feature>
<dbReference type="Pfam" id="PF01841">
    <property type="entry name" value="Transglut_core"/>
    <property type="match status" value="1"/>
</dbReference>
<comment type="cofactor">
    <cofactor evidence="8">
        <name>Ca(2+)</name>
        <dbReference type="ChEBI" id="CHEBI:29108"/>
    </cofactor>
    <text evidence="8">Binds 1 Ca(2+) ion per subunit.</text>
</comment>
<dbReference type="Pfam" id="PF00868">
    <property type="entry name" value="Transglut_N"/>
    <property type="match status" value="1"/>
</dbReference>
<dbReference type="FunFam" id="2.60.40.10:FF:000278">
    <property type="entry name" value="Protein-glutamine gamma-glutamyltransferase 2"/>
    <property type="match status" value="1"/>
</dbReference>
<dbReference type="Gene3D" id="2.60.40.10">
    <property type="entry name" value="Immunoglobulins"/>
    <property type="match status" value="3"/>
</dbReference>
<dbReference type="FunCoup" id="A0A6I8P4C5">
    <property type="interactions" value="508"/>
</dbReference>
<proteinExistence type="inferred from homology"/>
<evidence type="ECO:0000256" key="5">
    <source>
        <dbReference type="ARBA" id="ARBA00023315"/>
    </source>
</evidence>
<feature type="active site" evidence="7">
    <location>
        <position position="278"/>
    </location>
</feature>
<reference evidence="11" key="1">
    <citation type="submission" date="2025-08" db="UniProtKB">
        <authorList>
            <consortium name="Ensembl"/>
        </authorList>
    </citation>
    <scope>IDENTIFICATION</scope>
    <source>
        <strain evidence="11">Glennie</strain>
    </source>
</reference>
<evidence type="ECO:0000256" key="3">
    <source>
        <dbReference type="ARBA" id="ARBA00022723"/>
    </source>
</evidence>
<dbReference type="Ensembl" id="ENSOANT00000073582.1">
    <property type="protein sequence ID" value="ENSOANP00000048760.1"/>
    <property type="gene ID" value="ENSOANG00000044425.1"/>
</dbReference>
<feature type="compositionally biased region" description="Low complexity" evidence="9">
    <location>
        <begin position="463"/>
        <end position="472"/>
    </location>
</feature>
<comment type="similarity">
    <text evidence="1">Belongs to the transglutaminase superfamily. Transglutaminase family.</text>
</comment>
<evidence type="ECO:0000256" key="2">
    <source>
        <dbReference type="ARBA" id="ARBA00022679"/>
    </source>
</evidence>
<sequence length="718" mass="78951">VTQGKDPRLEVILTDFQHSRNSAEHHTEEMGPGRLVVRRGQPFSITLHFGNRGFRPDADRLVFIADTGDLPGTRAVFGLGEPGSPGAWTAAVEAGNSRALEISLCPPATAAVGRFCLKIHIETTGGPVGAYRLGTFILLFNPWCPEDDVYLSSEPQRQEYIMNDYGFIYQGNKNWICPVPWNYGQFDEEILDICLTLLDKSLNFQADPVRDFALRGNSVYVSRVVCAMINGNDDGGVLQGNWGEDYRDGVSPSEWNGSVAILRQWHAAGGQPVRYGQCWVFAAVMCTVMRCLGIPTRVVTNFDSGHDTDRNLIIDEYYDPMGRILEDKKKDSVWNFHVWNECWMARWDLPPGHGGWQLLDATPQETSDGLYCCGPASVAAIKEGEVDLPYDTPFAFSMVNADRTAWLVHRGRERKLHQDAHSVGNFLSTKGARSDEREDVTESYKYGEGSLLERQVFGKAARKMAAAGPPARDGQPPRSPSRALGWSGDRDPAPAPPPPSERLQVAIRFKLVEPPNLGLDVSLVLLVRSLAPRPGDLRIHLSAQSLLHDGSPLPTFWQDTAFLSLAPKQSTVLPCTIPYLRYRGHLSPDKLIRLSALGEERNGSKKLLVNKIITLALPGITIDVLGPTVVGRPVSVEVRFANPLEEPAGDCVLTLEGGGLFRRQVGVTIGTLGPLRGASVKIQLVPFKSGRRQIQANLRSDAFKDVKGYKSLEVAPGS</sequence>
<evidence type="ECO:0000256" key="1">
    <source>
        <dbReference type="ARBA" id="ARBA00005968"/>
    </source>
</evidence>
<dbReference type="SUPFAM" id="SSF49309">
    <property type="entry name" value="Transglutaminase, two C-terminal domains"/>
    <property type="match status" value="2"/>
</dbReference>
<feature type="binding site" evidence="8">
    <location>
        <position position="448"/>
    </location>
    <ligand>
        <name>Ca(2+)</name>
        <dbReference type="ChEBI" id="CHEBI:29108"/>
    </ligand>
</feature>
<dbReference type="FunFam" id="3.90.260.10:FF:000001">
    <property type="entry name" value="Protein-glutamine gamma-glutamyltransferase 2"/>
    <property type="match status" value="1"/>
</dbReference>
<keyword evidence="4 8" id="KW-0106">Calcium</keyword>
<dbReference type="InterPro" id="IPR038765">
    <property type="entry name" value="Papain-like_cys_pep_sf"/>
</dbReference>
<dbReference type="Bgee" id="ENSOANG00000044425">
    <property type="expression patterns" value="Expressed in heart and 1 other cell type or tissue"/>
</dbReference>
<dbReference type="InterPro" id="IPR013783">
    <property type="entry name" value="Ig-like_fold"/>
</dbReference>
<dbReference type="Proteomes" id="UP000002279">
    <property type="component" value="Unplaced"/>
</dbReference>
<evidence type="ECO:0000256" key="9">
    <source>
        <dbReference type="SAM" id="MobiDB-lite"/>
    </source>
</evidence>
<evidence type="ECO:0000256" key="6">
    <source>
        <dbReference type="ARBA" id="ARBA00024222"/>
    </source>
</evidence>
<dbReference type="InterPro" id="IPR036238">
    <property type="entry name" value="Transglutaminase_C_sf"/>
</dbReference>